<dbReference type="InterPro" id="IPR023404">
    <property type="entry name" value="rSAM_horseshoe"/>
</dbReference>
<feature type="domain" description="Radical SAM core" evidence="1">
    <location>
        <begin position="253"/>
        <end position="490"/>
    </location>
</feature>
<evidence type="ECO:0000313" key="2">
    <source>
        <dbReference type="EMBL" id="HIR58351.1"/>
    </source>
</evidence>
<evidence type="ECO:0000313" key="3">
    <source>
        <dbReference type="Proteomes" id="UP000886785"/>
    </source>
</evidence>
<dbReference type="SFLD" id="SFLDG01082">
    <property type="entry name" value="B12-binding_domain_containing"/>
    <property type="match status" value="1"/>
</dbReference>
<dbReference type="NCBIfam" id="TIGR03960">
    <property type="entry name" value="rSAM_fuse_unch"/>
    <property type="match status" value="1"/>
</dbReference>
<dbReference type="SFLD" id="SFLDS00029">
    <property type="entry name" value="Radical_SAM"/>
    <property type="match status" value="1"/>
</dbReference>
<dbReference type="InterPro" id="IPR045784">
    <property type="entry name" value="Radical_SAM_N2"/>
</dbReference>
<evidence type="ECO:0000259" key="1">
    <source>
        <dbReference type="PROSITE" id="PS51918"/>
    </source>
</evidence>
<proteinExistence type="predicted"/>
<dbReference type="GO" id="GO:0003824">
    <property type="term" value="F:catalytic activity"/>
    <property type="evidence" value="ECO:0007669"/>
    <property type="project" value="InterPro"/>
</dbReference>
<name>A0A9D1DT01_9FIRM</name>
<accession>A0A9D1DT01</accession>
<dbReference type="SUPFAM" id="SSF102114">
    <property type="entry name" value="Radical SAM enzymes"/>
    <property type="match status" value="1"/>
</dbReference>
<dbReference type="InterPro" id="IPR023862">
    <property type="entry name" value="CHP03960_rSAM"/>
</dbReference>
<organism evidence="2 3">
    <name type="scientific">Candidatus Gallacutalibacter pullicola</name>
    <dbReference type="NCBI Taxonomy" id="2840830"/>
    <lineage>
        <taxon>Bacteria</taxon>
        <taxon>Bacillati</taxon>
        <taxon>Bacillota</taxon>
        <taxon>Clostridia</taxon>
        <taxon>Eubacteriales</taxon>
        <taxon>Candidatus Gallacutalibacter</taxon>
    </lineage>
</organism>
<dbReference type="PANTHER" id="PTHR42731">
    <property type="entry name" value="SLL1084 PROTEIN"/>
    <property type="match status" value="1"/>
</dbReference>
<dbReference type="Pfam" id="PF19864">
    <property type="entry name" value="Radical_SAM_N2"/>
    <property type="match status" value="1"/>
</dbReference>
<protein>
    <submittedName>
        <fullName evidence="2">TIGR03960 family B12-binding radical SAM protein</fullName>
    </submittedName>
</protein>
<dbReference type="EMBL" id="DVHF01000153">
    <property type="protein sequence ID" value="HIR58351.1"/>
    <property type="molecule type" value="Genomic_DNA"/>
</dbReference>
<dbReference type="AlphaFoldDB" id="A0A9D1DT01"/>
<dbReference type="Proteomes" id="UP000886785">
    <property type="component" value="Unassembled WGS sequence"/>
</dbReference>
<reference evidence="2" key="1">
    <citation type="submission" date="2020-10" db="EMBL/GenBank/DDBJ databases">
        <authorList>
            <person name="Gilroy R."/>
        </authorList>
    </citation>
    <scope>NUCLEOTIDE SEQUENCE</scope>
    <source>
        <strain evidence="2">ChiSjej1B19-7085</strain>
    </source>
</reference>
<comment type="caution">
    <text evidence="2">The sequence shown here is derived from an EMBL/GenBank/DDBJ whole genome shotgun (WGS) entry which is preliminary data.</text>
</comment>
<dbReference type="PROSITE" id="PS51918">
    <property type="entry name" value="RADICAL_SAM"/>
    <property type="match status" value="1"/>
</dbReference>
<dbReference type="GO" id="GO:0051536">
    <property type="term" value="F:iron-sulfur cluster binding"/>
    <property type="evidence" value="ECO:0007669"/>
    <property type="project" value="InterPro"/>
</dbReference>
<dbReference type="InterPro" id="IPR006638">
    <property type="entry name" value="Elp3/MiaA/NifB-like_rSAM"/>
</dbReference>
<dbReference type="SMART" id="SM00729">
    <property type="entry name" value="Elp3"/>
    <property type="match status" value="1"/>
</dbReference>
<dbReference type="CDD" id="cd01335">
    <property type="entry name" value="Radical_SAM"/>
    <property type="match status" value="1"/>
</dbReference>
<sequence>MISKELERLLQRVQKPARYVGGEVNAVVKRKEDVDVRFAFCFPDVYEVGMSHLGMKILYGLFNAQPNIWCERVFAPWTDMEQEMRRIGMPLFALESGEPIRDFDFIGFTLQYELSFTNVLNMLDLAGVPLRSADRTELSPLVVAGGPCVCNAEPLADFVDLMFLGEGEEVDLEVIDLYRRFRDEGRSKREFLTAAAQIPGVYVPALYDVSYHEDGTVAAITPKDGAPATVKKRVMMDMDRSYFPKDFVVPFLDIVHDRAVAEVFRGCIRGCRFCQAGFIYRPVREKSVDTVSRQCRDLCENTGYDEVSLSSLSTSDYSEINPLLDELLTWTEGEKVSISLPSLRVDGFSNELTKKIKTVRRSGLTFAPEAGTQRLRDVINKNVTEEELLKTVRTAFSGGWSKVKLYFMIGLPTETLDDVAGIAELGQKVVDVYYDTPDRPKGRSVSVTLSASSFVPKPFTPFQWEPQDSIEVLRQKQRHLVESIHTRKIEANWHDAETSFLEAVFARGDRRLGPVLEEAQRRGFKFDGWADCFSFDAWMKLFDDLGIDPSFYASRRRDFDEILPWDHLDYGIRKSFLIEECKRAYRDTTTPNCREKCSACGAACFGGGICFEAR</sequence>
<reference evidence="2" key="2">
    <citation type="journal article" date="2021" name="PeerJ">
        <title>Extensive microbial diversity within the chicken gut microbiome revealed by metagenomics and culture.</title>
        <authorList>
            <person name="Gilroy R."/>
            <person name="Ravi A."/>
            <person name="Getino M."/>
            <person name="Pursley I."/>
            <person name="Horton D.L."/>
            <person name="Alikhan N.F."/>
            <person name="Baker D."/>
            <person name="Gharbi K."/>
            <person name="Hall N."/>
            <person name="Watson M."/>
            <person name="Adriaenssens E.M."/>
            <person name="Foster-Nyarko E."/>
            <person name="Jarju S."/>
            <person name="Secka A."/>
            <person name="Antonio M."/>
            <person name="Oren A."/>
            <person name="Chaudhuri R.R."/>
            <person name="La Ragione R."/>
            <person name="Hildebrand F."/>
            <person name="Pallen M.J."/>
        </authorList>
    </citation>
    <scope>NUCLEOTIDE SEQUENCE</scope>
    <source>
        <strain evidence="2">ChiSjej1B19-7085</strain>
    </source>
</reference>
<dbReference type="InterPro" id="IPR007197">
    <property type="entry name" value="rSAM"/>
</dbReference>
<dbReference type="Gene3D" id="3.80.30.20">
    <property type="entry name" value="tm_1862 like domain"/>
    <property type="match status" value="1"/>
</dbReference>
<gene>
    <name evidence="2" type="ORF">IAA54_11890</name>
</gene>
<dbReference type="InterPro" id="IPR058240">
    <property type="entry name" value="rSAM_sf"/>
</dbReference>
<dbReference type="Pfam" id="PF04055">
    <property type="entry name" value="Radical_SAM"/>
    <property type="match status" value="1"/>
</dbReference>
<dbReference type="PANTHER" id="PTHR42731:SF1">
    <property type="entry name" value="RADICAL SAM DOMAIN PROTEIN"/>
    <property type="match status" value="1"/>
</dbReference>